<evidence type="ECO:0000313" key="5">
    <source>
        <dbReference type="Proteomes" id="UP000515135"/>
    </source>
</evidence>
<evidence type="ECO:0000256" key="3">
    <source>
        <dbReference type="SAM" id="MobiDB-lite"/>
    </source>
</evidence>
<dbReference type="Proteomes" id="UP000515135">
    <property type="component" value="Unplaced"/>
</dbReference>
<dbReference type="PROSITE" id="PS51450">
    <property type="entry name" value="LRR"/>
    <property type="match status" value="1"/>
</dbReference>
<evidence type="ECO:0000256" key="2">
    <source>
        <dbReference type="ARBA" id="ARBA00022737"/>
    </source>
</evidence>
<feature type="compositionally biased region" description="Polar residues" evidence="3">
    <location>
        <begin position="458"/>
        <end position="488"/>
    </location>
</feature>
<evidence type="ECO:0000256" key="1">
    <source>
        <dbReference type="ARBA" id="ARBA00022614"/>
    </source>
</evidence>
<keyword evidence="1" id="KW-0433">Leucine-rich repeat</keyword>
<name>A0A6P4YYA7_BRABE</name>
<keyword evidence="4" id="KW-1133">Transmembrane helix</keyword>
<dbReference type="SMART" id="SM00369">
    <property type="entry name" value="LRR_TYP"/>
    <property type="match status" value="6"/>
</dbReference>
<proteinExistence type="predicted"/>
<dbReference type="InterPro" id="IPR001611">
    <property type="entry name" value="Leu-rich_rpt"/>
</dbReference>
<dbReference type="PANTHER" id="PTHR24366">
    <property type="entry name" value="IG(IMMUNOGLOBULIN) AND LRR(LEUCINE RICH REPEAT) DOMAINS"/>
    <property type="match status" value="1"/>
</dbReference>
<dbReference type="Gene3D" id="3.80.10.10">
    <property type="entry name" value="Ribonuclease Inhibitor"/>
    <property type="match status" value="1"/>
</dbReference>
<keyword evidence="4" id="KW-0472">Membrane</keyword>
<evidence type="ECO:0000313" key="6">
    <source>
        <dbReference type="RefSeq" id="XP_019634335.1"/>
    </source>
</evidence>
<gene>
    <name evidence="6" type="primary">LOC109477491</name>
</gene>
<dbReference type="AlphaFoldDB" id="A0A6P4YYA7"/>
<dbReference type="RefSeq" id="XP_019634335.1">
    <property type="nucleotide sequence ID" value="XM_019778776.1"/>
</dbReference>
<feature type="transmembrane region" description="Helical" evidence="4">
    <location>
        <begin position="504"/>
        <end position="527"/>
    </location>
</feature>
<dbReference type="KEGG" id="bbel:109477491"/>
<sequence>MLALASAAVTSDKPCFPGCQIADWSACMGDITEINIMQPGNTGQVACLACTTTPTLVLGMACLNDTPRGFAVRGRPLHMLSELKPPHFCAARVAVLGLIDGNITDVDMSESSLVSGFTSLLKLALNSNNLKHVRRSWFKGLETLSHLSLSNNQIDTIEPSCFADLPRLVLLNLDHNLLHAVEADWFPRSHKLADLYLSSNRIDRVPADALQNLEDLNGLSLGKNPLSCLHNEAVCGLDNLRQLYISGNRMVMMNGGTSSGVMWSLVRKNDFRSGDIVRQRISFEVPHVLLCLAHDPDKNEQYLKWMFAASPAVPRHTDNGFPDSCSVHVWGDSQYTEIIRQPPFVVVAGVSDENVQNRPEQCREMWGRDGLAVELKGGSNLNIVSVGVGDPALASVALMVDTAQNADTHPPTHTWKLQDDALSTDTQKVSCTLLTKLGPRQLYFSSSKVGMKPRKTCPVSSQSQTSKQGNQTTWPSVSTHAFSTPPNSDHSTPSPWQLFLLECYWLLPVSVTVGLLLSLALTAWFLLYKRRLNNLPDDNAHVWVVPGGMPKAASLPLTAGTTKKVRGEHLSRLSLPAVLHTIEPTYSEIPDAIAAAHRPLPALPHTYSEIPDAATFGLVRSASVPPTSTTHGEVTSSAIVHRSLPSGLHSIEPTYSEIPEAVAVARRPLPAVPRASWESQDDVAAPRPQSLPARRHTYSEIPDDRDSGPVSVFTRAASEVHAVTNRGRNRQTYQNNVLSTPSRYIPTYGAARQTKARPVALYNCAEVQDVRGGRDPIARGLRHHGTPRRLSLPTVTLPNTYWPWEIPGEGIPNTPRRASLPTVTLPNTYWPWEITDEGTRNTAQPVPLPLGTLPNTYWPWEIPGEGIPNTPRCASLPTVTPPNTYWPWEIPGEGSNNTAERAPLTPPNTYWPWEIPGEGSNNTAQRAPLPLGTLPNTYWPWEIPREGTRDTAQRASLPLTLPVTHSDPSPYINQQRIADQI</sequence>
<feature type="region of interest" description="Disordered" evidence="3">
    <location>
        <begin position="453"/>
        <end position="488"/>
    </location>
</feature>
<protein>
    <submittedName>
        <fullName evidence="6">Uncharacterized protein LOC109477491</fullName>
    </submittedName>
</protein>
<accession>A0A6P4YYA7</accession>
<keyword evidence="4" id="KW-0812">Transmembrane</keyword>
<dbReference type="GeneID" id="109477491"/>
<evidence type="ECO:0000256" key="4">
    <source>
        <dbReference type="SAM" id="Phobius"/>
    </source>
</evidence>
<keyword evidence="2" id="KW-0677">Repeat</keyword>
<dbReference type="OrthoDB" id="10302991at2759"/>
<dbReference type="PANTHER" id="PTHR24366:SF170">
    <property type="entry name" value="RE50361P"/>
    <property type="match status" value="1"/>
</dbReference>
<reference evidence="6" key="1">
    <citation type="submission" date="2025-08" db="UniProtKB">
        <authorList>
            <consortium name="RefSeq"/>
        </authorList>
    </citation>
    <scope>IDENTIFICATION</scope>
    <source>
        <tissue evidence="6">Gonad</tissue>
    </source>
</reference>
<dbReference type="SUPFAM" id="SSF52058">
    <property type="entry name" value="L domain-like"/>
    <property type="match status" value="1"/>
</dbReference>
<dbReference type="Pfam" id="PF13855">
    <property type="entry name" value="LRR_8"/>
    <property type="match status" value="2"/>
</dbReference>
<dbReference type="InterPro" id="IPR003591">
    <property type="entry name" value="Leu-rich_rpt_typical-subtyp"/>
</dbReference>
<organism evidence="5 6">
    <name type="scientific">Branchiostoma belcheri</name>
    <name type="common">Amphioxus</name>
    <dbReference type="NCBI Taxonomy" id="7741"/>
    <lineage>
        <taxon>Eukaryota</taxon>
        <taxon>Metazoa</taxon>
        <taxon>Chordata</taxon>
        <taxon>Cephalochordata</taxon>
        <taxon>Leptocardii</taxon>
        <taxon>Amphioxiformes</taxon>
        <taxon>Branchiostomatidae</taxon>
        <taxon>Branchiostoma</taxon>
    </lineage>
</organism>
<dbReference type="InterPro" id="IPR032675">
    <property type="entry name" value="LRR_dom_sf"/>
</dbReference>
<keyword evidence="5" id="KW-1185">Reference proteome</keyword>